<proteinExistence type="predicted"/>
<sequence length="51" mass="5879">MRRMSYGAYGEERRVTWWLVTKMCDGDNLNRKVTMIFESEVYSADGLAAIG</sequence>
<name>A0A2R6PC59_9APHY</name>
<gene>
    <name evidence="1" type="ORF">PHLCEN_2v4996</name>
</gene>
<comment type="caution">
    <text evidence="1">The sequence shown here is derived from an EMBL/GenBank/DDBJ whole genome shotgun (WGS) entry which is preliminary data.</text>
</comment>
<organism evidence="1 2">
    <name type="scientific">Hermanssonia centrifuga</name>
    <dbReference type="NCBI Taxonomy" id="98765"/>
    <lineage>
        <taxon>Eukaryota</taxon>
        <taxon>Fungi</taxon>
        <taxon>Dikarya</taxon>
        <taxon>Basidiomycota</taxon>
        <taxon>Agaricomycotina</taxon>
        <taxon>Agaricomycetes</taxon>
        <taxon>Polyporales</taxon>
        <taxon>Meruliaceae</taxon>
        <taxon>Hermanssonia</taxon>
    </lineage>
</organism>
<keyword evidence="2" id="KW-1185">Reference proteome</keyword>
<dbReference type="Proteomes" id="UP000186601">
    <property type="component" value="Unassembled WGS sequence"/>
</dbReference>
<dbReference type="EMBL" id="MLYV02000502">
    <property type="protein sequence ID" value="PSR88847.1"/>
    <property type="molecule type" value="Genomic_DNA"/>
</dbReference>
<dbReference type="AlphaFoldDB" id="A0A2R6PC59"/>
<protein>
    <submittedName>
        <fullName evidence="1">Uncharacterized protein</fullName>
    </submittedName>
</protein>
<evidence type="ECO:0000313" key="2">
    <source>
        <dbReference type="Proteomes" id="UP000186601"/>
    </source>
</evidence>
<evidence type="ECO:0000313" key="1">
    <source>
        <dbReference type="EMBL" id="PSR88847.1"/>
    </source>
</evidence>
<reference evidence="1 2" key="1">
    <citation type="submission" date="2018-02" db="EMBL/GenBank/DDBJ databases">
        <title>Genome sequence of the basidiomycete white-rot fungus Phlebia centrifuga.</title>
        <authorList>
            <person name="Granchi Z."/>
            <person name="Peng M."/>
            <person name="de Vries R.P."/>
            <person name="Hilden K."/>
            <person name="Makela M.R."/>
            <person name="Grigoriev I."/>
            <person name="Riley R."/>
        </authorList>
    </citation>
    <scope>NUCLEOTIDE SEQUENCE [LARGE SCALE GENOMIC DNA]</scope>
    <source>
        <strain evidence="1 2">FBCC195</strain>
    </source>
</reference>
<accession>A0A2R6PC59</accession>